<dbReference type="GO" id="GO:0005886">
    <property type="term" value="C:plasma membrane"/>
    <property type="evidence" value="ECO:0007669"/>
    <property type="project" value="UniProtKB-SubCell"/>
</dbReference>
<evidence type="ECO:0000256" key="5">
    <source>
        <dbReference type="ARBA" id="ARBA00022989"/>
    </source>
</evidence>
<evidence type="ECO:0000256" key="4">
    <source>
        <dbReference type="ARBA" id="ARBA00022692"/>
    </source>
</evidence>
<evidence type="ECO:0000256" key="2">
    <source>
        <dbReference type="ARBA" id="ARBA00022448"/>
    </source>
</evidence>
<feature type="transmembrane region" description="Helical" evidence="7">
    <location>
        <begin position="301"/>
        <end position="319"/>
    </location>
</feature>
<dbReference type="CDD" id="cd06173">
    <property type="entry name" value="MFS_MefA_like"/>
    <property type="match status" value="1"/>
</dbReference>
<evidence type="ECO:0000256" key="6">
    <source>
        <dbReference type="ARBA" id="ARBA00023136"/>
    </source>
</evidence>
<organism evidence="8 9">
    <name type="scientific">Actinokineospora fastidiosa</name>
    <dbReference type="NCBI Taxonomy" id="1816"/>
    <lineage>
        <taxon>Bacteria</taxon>
        <taxon>Bacillati</taxon>
        <taxon>Actinomycetota</taxon>
        <taxon>Actinomycetes</taxon>
        <taxon>Pseudonocardiales</taxon>
        <taxon>Pseudonocardiaceae</taxon>
        <taxon>Actinokineospora</taxon>
    </lineage>
</organism>
<feature type="transmembrane region" description="Helical" evidence="7">
    <location>
        <begin position="215"/>
        <end position="237"/>
    </location>
</feature>
<name>A0A918GLV4_9PSEU</name>
<comment type="subcellular location">
    <subcellularLocation>
        <location evidence="1">Cell membrane</location>
        <topology evidence="1">Multi-pass membrane protein</topology>
    </subcellularLocation>
</comment>
<feature type="transmembrane region" description="Helical" evidence="7">
    <location>
        <begin position="12"/>
        <end position="34"/>
    </location>
</feature>
<keyword evidence="4 7" id="KW-0812">Transmembrane</keyword>
<dbReference type="InterPro" id="IPR022324">
    <property type="entry name" value="Bacilysin_exporter_BacE_put"/>
</dbReference>
<evidence type="ECO:0000313" key="9">
    <source>
        <dbReference type="Proteomes" id="UP000660680"/>
    </source>
</evidence>
<feature type="transmembrane region" description="Helical" evidence="7">
    <location>
        <begin position="278"/>
        <end position="295"/>
    </location>
</feature>
<gene>
    <name evidence="8" type="ORF">GCM10010171_48060</name>
</gene>
<sequence length="394" mass="40583">MVLRNREFRLLWLGRSVSGLGSWLLVVAVPAHVLVLTGSLTATGLTLAAEFLPPMLLGPFAGVVVDRWDRRRVMIAADVLRAFAVALLLFVREPDDVALVYVAVAAESVGTLAFRPAAQAHIPALVGTGRPLTAANALNSATDGAVRLLGAPLGGLLYAWGGIDLVVWPDIASYLVSAVFIALTKPGPRARRGELGAVIAELREGARFLRDDRAVGGLLVLNTAFLGANAALTSVLVPHGMAAWGGTARAGLVMSGLGVGFLLGAVVVRTLDRFRPRAVLAGALAMTAVGFVVLFTIPWAALPAAVVVGAFGSTALILVQTTVQRRTPDAVLGRVAAVVFAAEAAATFAGALAGPLLAEAATIATVAWVAAGITALCALVVAHPPGRDRVPRRP</sequence>
<dbReference type="SUPFAM" id="SSF103473">
    <property type="entry name" value="MFS general substrate transporter"/>
    <property type="match status" value="1"/>
</dbReference>
<keyword evidence="9" id="KW-1185">Reference proteome</keyword>
<feature type="transmembrane region" description="Helical" evidence="7">
    <location>
        <begin position="331"/>
        <end position="354"/>
    </location>
</feature>
<evidence type="ECO:0000256" key="3">
    <source>
        <dbReference type="ARBA" id="ARBA00022475"/>
    </source>
</evidence>
<feature type="transmembrane region" description="Helical" evidence="7">
    <location>
        <begin position="249"/>
        <end position="271"/>
    </location>
</feature>
<dbReference type="Pfam" id="PF05977">
    <property type="entry name" value="MFS_3"/>
    <property type="match status" value="1"/>
</dbReference>
<reference evidence="8" key="1">
    <citation type="journal article" date="2014" name="Int. J. Syst. Evol. Microbiol.">
        <title>Complete genome sequence of Corynebacterium casei LMG S-19264T (=DSM 44701T), isolated from a smear-ripened cheese.</title>
        <authorList>
            <consortium name="US DOE Joint Genome Institute (JGI-PGF)"/>
            <person name="Walter F."/>
            <person name="Albersmeier A."/>
            <person name="Kalinowski J."/>
            <person name="Ruckert C."/>
        </authorList>
    </citation>
    <scope>NUCLEOTIDE SEQUENCE</scope>
    <source>
        <strain evidence="8">JCM 3276</strain>
    </source>
</reference>
<keyword evidence="2" id="KW-0813">Transport</keyword>
<dbReference type="PANTHER" id="PTHR23513:SF6">
    <property type="entry name" value="MAJOR FACILITATOR SUPERFAMILY ASSOCIATED DOMAIN-CONTAINING PROTEIN"/>
    <property type="match status" value="1"/>
</dbReference>
<evidence type="ECO:0000313" key="8">
    <source>
        <dbReference type="EMBL" id="GGS47217.1"/>
    </source>
</evidence>
<accession>A0A918GLV4</accession>
<protein>
    <submittedName>
        <fullName evidence="8">MFS transporter</fullName>
    </submittedName>
</protein>
<keyword evidence="3" id="KW-1003">Cell membrane</keyword>
<dbReference type="Proteomes" id="UP000660680">
    <property type="component" value="Unassembled WGS sequence"/>
</dbReference>
<keyword evidence="5 7" id="KW-1133">Transmembrane helix</keyword>
<feature type="transmembrane region" description="Helical" evidence="7">
    <location>
        <begin position="360"/>
        <end position="382"/>
    </location>
</feature>
<dbReference type="PRINTS" id="PR01988">
    <property type="entry name" value="EXPORTERBACE"/>
</dbReference>
<dbReference type="InterPro" id="IPR010290">
    <property type="entry name" value="TM_effector"/>
</dbReference>
<evidence type="ECO:0000256" key="7">
    <source>
        <dbReference type="SAM" id="Phobius"/>
    </source>
</evidence>
<dbReference type="EMBL" id="BMRB01000004">
    <property type="protein sequence ID" value="GGS47217.1"/>
    <property type="molecule type" value="Genomic_DNA"/>
</dbReference>
<reference evidence="8" key="2">
    <citation type="submission" date="2020-09" db="EMBL/GenBank/DDBJ databases">
        <authorList>
            <person name="Sun Q."/>
            <person name="Ohkuma M."/>
        </authorList>
    </citation>
    <scope>NUCLEOTIDE SEQUENCE</scope>
    <source>
        <strain evidence="8">JCM 3276</strain>
    </source>
</reference>
<evidence type="ECO:0000256" key="1">
    <source>
        <dbReference type="ARBA" id="ARBA00004651"/>
    </source>
</evidence>
<feature type="transmembrane region" description="Helical" evidence="7">
    <location>
        <begin position="40"/>
        <end position="61"/>
    </location>
</feature>
<dbReference type="InterPro" id="IPR036259">
    <property type="entry name" value="MFS_trans_sf"/>
</dbReference>
<dbReference type="Gene3D" id="1.20.1250.20">
    <property type="entry name" value="MFS general substrate transporter like domains"/>
    <property type="match status" value="1"/>
</dbReference>
<dbReference type="AlphaFoldDB" id="A0A918GLV4"/>
<comment type="caution">
    <text evidence="8">The sequence shown here is derived from an EMBL/GenBank/DDBJ whole genome shotgun (WGS) entry which is preliminary data.</text>
</comment>
<dbReference type="PANTHER" id="PTHR23513">
    <property type="entry name" value="INTEGRAL MEMBRANE EFFLUX PROTEIN-RELATED"/>
    <property type="match status" value="1"/>
</dbReference>
<keyword evidence="6 7" id="KW-0472">Membrane</keyword>
<dbReference type="RefSeq" id="WP_189212822.1">
    <property type="nucleotide sequence ID" value="NZ_BMRB01000004.1"/>
</dbReference>
<proteinExistence type="predicted"/>